<keyword evidence="4" id="KW-0762">Sugar transport</keyword>
<dbReference type="InterPro" id="IPR001127">
    <property type="entry name" value="PTS_EIIA_1_perm"/>
</dbReference>
<keyword evidence="10 17" id="KW-0472">Membrane</keyword>
<feature type="transmembrane region" description="Helical" evidence="17">
    <location>
        <begin position="386"/>
        <end position="409"/>
    </location>
</feature>
<dbReference type="SUPFAM" id="SSF51261">
    <property type="entry name" value="Duplicated hybrid motif"/>
    <property type="match status" value="1"/>
</dbReference>
<evidence type="ECO:0000256" key="14">
    <source>
        <dbReference type="ARBA" id="ARBA00074554"/>
    </source>
</evidence>
<evidence type="ECO:0000256" key="13">
    <source>
        <dbReference type="ARBA" id="ARBA00048931"/>
    </source>
</evidence>
<dbReference type="InterPro" id="IPR018113">
    <property type="entry name" value="PTrfase_EIIB_Cys"/>
</dbReference>
<evidence type="ECO:0000259" key="19">
    <source>
        <dbReference type="PROSITE" id="PS51098"/>
    </source>
</evidence>
<dbReference type="FunFam" id="3.30.1360.60:FF:000001">
    <property type="entry name" value="PTS system glucose-specific IIBC component PtsG"/>
    <property type="match status" value="1"/>
</dbReference>
<keyword evidence="6" id="KW-0598">Phosphotransferase system</keyword>
<dbReference type="AlphaFoldDB" id="A0A2T5IGP4"/>
<feature type="transmembrane region" description="Helical" evidence="17">
    <location>
        <begin position="214"/>
        <end position="232"/>
    </location>
</feature>
<evidence type="ECO:0000256" key="9">
    <source>
        <dbReference type="ARBA" id="ARBA00022989"/>
    </source>
</evidence>
<dbReference type="PROSITE" id="PS00371">
    <property type="entry name" value="PTS_EIIA_TYPE_1_HIS"/>
    <property type="match status" value="1"/>
</dbReference>
<dbReference type="GO" id="GO:0009401">
    <property type="term" value="P:phosphoenolpyruvate-dependent sugar phosphotransferase system"/>
    <property type="evidence" value="ECO:0007669"/>
    <property type="project" value="UniProtKB-KW"/>
</dbReference>
<dbReference type="GO" id="GO:0005886">
    <property type="term" value="C:plasma membrane"/>
    <property type="evidence" value="ECO:0007669"/>
    <property type="project" value="UniProtKB-SubCell"/>
</dbReference>
<dbReference type="FunFam" id="2.70.70.10:FF:000001">
    <property type="entry name" value="PTS system glucose-specific IIA component"/>
    <property type="match status" value="1"/>
</dbReference>
<dbReference type="Gene3D" id="2.70.70.10">
    <property type="entry name" value="Glucose Permease (Domain IIA)"/>
    <property type="match status" value="1"/>
</dbReference>
<dbReference type="Gene3D" id="3.30.1360.60">
    <property type="entry name" value="Glucose permease domain IIB"/>
    <property type="match status" value="1"/>
</dbReference>
<dbReference type="GO" id="GO:0008982">
    <property type="term" value="F:protein-N(PI)-phosphohistidine-sugar phosphotransferase activity"/>
    <property type="evidence" value="ECO:0007669"/>
    <property type="project" value="InterPro"/>
</dbReference>
<feature type="active site" description="Phosphocysteine intermediate; for EIIB activity" evidence="16">
    <location>
        <position position="26"/>
    </location>
</feature>
<dbReference type="PANTHER" id="PTHR30175:SF1">
    <property type="entry name" value="PTS SYSTEM ARBUTIN-, CELLOBIOSE-, AND SALICIN-SPECIFIC EIIBC COMPONENT-RELATED"/>
    <property type="match status" value="1"/>
</dbReference>
<dbReference type="CDD" id="cd00212">
    <property type="entry name" value="PTS_IIB_glc"/>
    <property type="match status" value="1"/>
</dbReference>
<dbReference type="InterPro" id="IPR036878">
    <property type="entry name" value="Glu_permease_IIB"/>
</dbReference>
<dbReference type="Pfam" id="PF00367">
    <property type="entry name" value="PTS_EIIB"/>
    <property type="match status" value="1"/>
</dbReference>
<dbReference type="OrthoDB" id="9769191at2"/>
<keyword evidence="2" id="KW-0813">Transport</keyword>
<evidence type="ECO:0000259" key="18">
    <source>
        <dbReference type="PROSITE" id="PS51093"/>
    </source>
</evidence>
<dbReference type="PROSITE" id="PS01035">
    <property type="entry name" value="PTS_EIIB_TYPE_1_CYS"/>
    <property type="match status" value="1"/>
</dbReference>
<dbReference type="EC" id="2.7.1.211" evidence="11"/>
<dbReference type="GO" id="GO:0015771">
    <property type="term" value="P:trehalose transport"/>
    <property type="evidence" value="ECO:0007669"/>
    <property type="project" value="TreeGrafter"/>
</dbReference>
<dbReference type="PANTHER" id="PTHR30175">
    <property type="entry name" value="PHOSPHOTRANSFERASE SYSTEM TRANSPORT PROTEIN"/>
    <property type="match status" value="1"/>
</dbReference>
<dbReference type="GO" id="GO:0016301">
    <property type="term" value="F:kinase activity"/>
    <property type="evidence" value="ECO:0007669"/>
    <property type="project" value="UniProtKB-KW"/>
</dbReference>
<keyword evidence="7 17" id="KW-0812">Transmembrane</keyword>
<dbReference type="EMBL" id="QAOM01000015">
    <property type="protein sequence ID" value="PTQ82975.1"/>
    <property type="molecule type" value="Genomic_DNA"/>
</dbReference>
<keyword evidence="22" id="KW-1185">Reference proteome</keyword>
<evidence type="ECO:0000313" key="22">
    <source>
        <dbReference type="Proteomes" id="UP000244161"/>
    </source>
</evidence>
<keyword evidence="3" id="KW-1003">Cell membrane</keyword>
<evidence type="ECO:0000256" key="17">
    <source>
        <dbReference type="SAM" id="Phobius"/>
    </source>
</evidence>
<keyword evidence="8" id="KW-0418">Kinase</keyword>
<dbReference type="SUPFAM" id="SSF55604">
    <property type="entry name" value="Glucose permease domain IIB"/>
    <property type="match status" value="1"/>
</dbReference>
<dbReference type="InterPro" id="IPR001996">
    <property type="entry name" value="PTS_IIB_1"/>
</dbReference>
<name>A0A2T5IGP4_9LACT</name>
<evidence type="ECO:0000259" key="20">
    <source>
        <dbReference type="PROSITE" id="PS51103"/>
    </source>
</evidence>
<evidence type="ECO:0000256" key="1">
    <source>
        <dbReference type="ARBA" id="ARBA00004651"/>
    </source>
</evidence>
<comment type="subcellular location">
    <subcellularLocation>
        <location evidence="1">Cell membrane</location>
        <topology evidence="1">Multi-pass membrane protein</topology>
    </subcellularLocation>
</comment>
<feature type="domain" description="PTS EIIC type-1" evidence="20">
    <location>
        <begin position="118"/>
        <end position="463"/>
    </location>
</feature>
<evidence type="ECO:0000256" key="8">
    <source>
        <dbReference type="ARBA" id="ARBA00022777"/>
    </source>
</evidence>
<evidence type="ECO:0000256" key="5">
    <source>
        <dbReference type="ARBA" id="ARBA00022679"/>
    </source>
</evidence>
<feature type="transmembrane region" description="Helical" evidence="17">
    <location>
        <begin position="175"/>
        <end position="194"/>
    </location>
</feature>
<dbReference type="InterPro" id="IPR003352">
    <property type="entry name" value="PTS_EIIC"/>
</dbReference>
<dbReference type="GO" id="GO:0090589">
    <property type="term" value="F:protein-phosphocysteine-trehalose phosphotransferase system transporter activity"/>
    <property type="evidence" value="ECO:0007669"/>
    <property type="project" value="TreeGrafter"/>
</dbReference>
<reference evidence="21 22" key="1">
    <citation type="submission" date="2018-04" db="EMBL/GenBank/DDBJ databases">
        <title>Genomic Encyclopedia of Archaeal and Bacterial Type Strains, Phase II (KMG-II): from individual species to whole genera.</title>
        <authorList>
            <person name="Goeker M."/>
        </authorList>
    </citation>
    <scope>NUCLEOTIDE SEQUENCE [LARGE SCALE GENOMIC DNA]</scope>
    <source>
        <strain evidence="21 22">DSM 18806</strain>
    </source>
</reference>
<evidence type="ECO:0000256" key="4">
    <source>
        <dbReference type="ARBA" id="ARBA00022597"/>
    </source>
</evidence>
<sequence>MDYSQLAKAIVEKVGGKDNITGLTHCVTRLRFNLADETKADTEGLKKMEGIIGVIQKGGQYQVVVGNDVKFIYQAVMKNEKLDFDGVQAAPADEEKRSVIAKVLDTISGIFVPIVPMLAGAGMLKALLSVLVLAKLVDPASQTFVILNFMGDAGFYFLPVILAASAARKFNVNPYIAMAIGGILLHPTFTGMVAGAREAGTGIDLFGMPVRLSTYGNSVVPIILAIWFMSYVEPFVDRVIPKSLRLVLAPLFTMLIVGLATLVVLGPLGNYLGEGIGILIAYVNTYASWLVPMLVGAFTPLMVMTGMHYGLIPIGINMLASSGYDTVAGPGMTVSNIAQGGASLAVAFKAKDANIKRLASSVWLTAVLGITEPALYGINLRYKRPLISAMIGGGAAGLFIGIFGVRRFAQVAPGLLSLPAFIGPDGLANFYYIVIGCVIAFAVSFVVQYIWGIEEETPTIETETVPVLPTEESLTAPLSGTVIKLADVADEVFASGMMGSGAAIIPSEGKVYAPADATVTVLLDTKHAIGLRTDAGAEILIHVGMDTVELGGKYFEAHVAKEQHVTKGTLLLSFDAEKIKAAGYDITTPIVVTNAAEYPEFVHEAAGTVAAGEVFLTLKK</sequence>
<evidence type="ECO:0000313" key="21">
    <source>
        <dbReference type="EMBL" id="PTQ82975.1"/>
    </source>
</evidence>
<evidence type="ECO:0000256" key="15">
    <source>
        <dbReference type="ARBA" id="ARBA00081008"/>
    </source>
</evidence>
<organism evidence="21 22">
    <name type="scientific">Trichococcus patagoniensis</name>
    <dbReference type="NCBI Taxonomy" id="382641"/>
    <lineage>
        <taxon>Bacteria</taxon>
        <taxon>Bacillati</taxon>
        <taxon>Bacillota</taxon>
        <taxon>Bacilli</taxon>
        <taxon>Lactobacillales</taxon>
        <taxon>Carnobacteriaceae</taxon>
        <taxon>Trichococcus</taxon>
    </lineage>
</organism>
<dbReference type="InterPro" id="IPR050558">
    <property type="entry name" value="PTS_Sugar-Specific_Components"/>
</dbReference>
<dbReference type="Pfam" id="PF02378">
    <property type="entry name" value="PTS_EIIC"/>
    <property type="match status" value="1"/>
</dbReference>
<dbReference type="PROSITE" id="PS51093">
    <property type="entry name" value="PTS_EIIA_TYPE_1"/>
    <property type="match status" value="1"/>
</dbReference>
<dbReference type="PROSITE" id="PS51103">
    <property type="entry name" value="PTS_EIIC_TYPE_1"/>
    <property type="match status" value="1"/>
</dbReference>
<comment type="function">
    <text evidence="12">The phosphoenolpyruvate-dependent sugar phosphotransferase system (sugar PTS), a major carbohydrate active transport system, catalyzes the phosphorylation of incoming sugar substrates concomitantly with their translocation across the cell membrane. This system is involved in sucrose transport.</text>
</comment>
<evidence type="ECO:0000256" key="16">
    <source>
        <dbReference type="PROSITE-ProRule" id="PRU00421"/>
    </source>
</evidence>
<dbReference type="PROSITE" id="PS51098">
    <property type="entry name" value="PTS_EIIB_TYPE_1"/>
    <property type="match status" value="1"/>
</dbReference>
<gene>
    <name evidence="21" type="ORF">C8U37_11552</name>
</gene>
<keyword evidence="9 17" id="KW-1133">Transmembrane helix</keyword>
<proteinExistence type="predicted"/>
<evidence type="ECO:0000256" key="10">
    <source>
        <dbReference type="ARBA" id="ARBA00023136"/>
    </source>
</evidence>
<evidence type="ECO:0000256" key="2">
    <source>
        <dbReference type="ARBA" id="ARBA00022448"/>
    </source>
</evidence>
<dbReference type="RefSeq" id="WP_108033228.1">
    <property type="nucleotide sequence ID" value="NZ_QAOM01000015.1"/>
</dbReference>
<dbReference type="NCBIfam" id="TIGR00830">
    <property type="entry name" value="PTBA"/>
    <property type="match status" value="1"/>
</dbReference>
<evidence type="ECO:0000256" key="7">
    <source>
        <dbReference type="ARBA" id="ARBA00022692"/>
    </source>
</evidence>
<evidence type="ECO:0000256" key="3">
    <source>
        <dbReference type="ARBA" id="ARBA00022475"/>
    </source>
</evidence>
<feature type="transmembrane region" description="Helical" evidence="17">
    <location>
        <begin position="244"/>
        <end position="266"/>
    </location>
</feature>
<comment type="caution">
    <text evidence="21">The sequence shown here is derived from an EMBL/GenBank/DDBJ whole genome shotgun (WGS) entry which is preliminary data.</text>
</comment>
<dbReference type="Proteomes" id="UP000244161">
    <property type="component" value="Unassembled WGS sequence"/>
</dbReference>
<protein>
    <recommendedName>
        <fullName evidence="14">PTS system sucrose-specific EIIBCA component</fullName>
        <ecNumber evidence="11">2.7.1.211</ecNumber>
    </recommendedName>
    <alternativeName>
        <fullName evidence="15">EIIBCA-Scr</fullName>
    </alternativeName>
</protein>
<feature type="transmembrane region" description="Helical" evidence="17">
    <location>
        <begin position="103"/>
        <end position="124"/>
    </location>
</feature>
<feature type="transmembrane region" description="Helical" evidence="17">
    <location>
        <begin position="429"/>
        <end position="451"/>
    </location>
</feature>
<comment type="catalytic activity">
    <reaction evidence="13">
        <text>N(pros)-phospho-L-histidyl-[protein](out) + sucrose = sucrose 6(G)-phosphate(in) + L-histidyl-[protein]</text>
        <dbReference type="Rhea" id="RHEA:49236"/>
        <dbReference type="Rhea" id="RHEA-COMP:9745"/>
        <dbReference type="Rhea" id="RHEA-COMP:9746"/>
        <dbReference type="ChEBI" id="CHEBI:17992"/>
        <dbReference type="ChEBI" id="CHEBI:29979"/>
        <dbReference type="ChEBI" id="CHEBI:64837"/>
        <dbReference type="ChEBI" id="CHEBI:91002"/>
        <dbReference type="EC" id="2.7.1.211"/>
    </reaction>
</comment>
<feature type="domain" description="PTS EIIB type-1" evidence="19">
    <location>
        <begin position="4"/>
        <end position="86"/>
    </location>
</feature>
<dbReference type="InterPro" id="IPR011297">
    <property type="entry name" value="PTS_IIABC_b_glu"/>
</dbReference>
<evidence type="ECO:0000256" key="11">
    <source>
        <dbReference type="ARBA" id="ARBA00044053"/>
    </source>
</evidence>
<accession>A0A2T5IGP4</accession>
<dbReference type="InterPro" id="IPR011055">
    <property type="entry name" value="Dup_hybrid_motif"/>
</dbReference>
<evidence type="ECO:0000256" key="12">
    <source>
        <dbReference type="ARBA" id="ARBA00045139"/>
    </source>
</evidence>
<dbReference type="NCBIfam" id="TIGR01995">
    <property type="entry name" value="PTS-II-ABC-beta"/>
    <property type="match status" value="1"/>
</dbReference>
<dbReference type="Pfam" id="PF00358">
    <property type="entry name" value="PTS_EIIA_1"/>
    <property type="match status" value="1"/>
</dbReference>
<feature type="domain" description="PTS EIIA type-1" evidence="18">
    <location>
        <begin position="490"/>
        <end position="594"/>
    </location>
</feature>
<evidence type="ECO:0000256" key="6">
    <source>
        <dbReference type="ARBA" id="ARBA00022683"/>
    </source>
</evidence>
<keyword evidence="5" id="KW-0808">Transferase</keyword>
<feature type="transmembrane region" description="Helical" evidence="17">
    <location>
        <begin position="286"/>
        <end position="312"/>
    </location>
</feature>
<dbReference type="InterPro" id="IPR013013">
    <property type="entry name" value="PTS_EIIC_1"/>
</dbReference>
<feature type="transmembrane region" description="Helical" evidence="17">
    <location>
        <begin position="144"/>
        <end position="163"/>
    </location>
</feature>